<evidence type="ECO:0000259" key="3">
    <source>
        <dbReference type="Pfam" id="PF00156"/>
    </source>
</evidence>
<evidence type="ECO:0000256" key="2">
    <source>
        <dbReference type="ARBA" id="ARBA00049402"/>
    </source>
</evidence>
<dbReference type="InterPro" id="IPR029057">
    <property type="entry name" value="PRTase-like"/>
</dbReference>
<dbReference type="NCBIfam" id="NF006605">
    <property type="entry name" value="PRK09162.1"/>
    <property type="match status" value="1"/>
</dbReference>
<organism evidence="4 5">
    <name type="scientific">Immundisolibacter cernigliae</name>
    <dbReference type="NCBI Taxonomy" id="1810504"/>
    <lineage>
        <taxon>Bacteria</taxon>
        <taxon>Pseudomonadati</taxon>
        <taxon>Pseudomonadota</taxon>
        <taxon>Gammaproteobacteria</taxon>
        <taxon>Immundisolibacterales</taxon>
        <taxon>Immundisolibacteraceae</taxon>
        <taxon>Immundisolibacter</taxon>
    </lineage>
</organism>
<comment type="catalytic activity">
    <reaction evidence="1">
        <text>GMP + diphosphate = guanine + 5-phospho-alpha-D-ribose 1-diphosphate</text>
        <dbReference type="Rhea" id="RHEA:25424"/>
        <dbReference type="ChEBI" id="CHEBI:16235"/>
        <dbReference type="ChEBI" id="CHEBI:33019"/>
        <dbReference type="ChEBI" id="CHEBI:58017"/>
        <dbReference type="ChEBI" id="CHEBI:58115"/>
        <dbReference type="EC" id="2.4.2.8"/>
    </reaction>
    <physiologicalReaction direction="right-to-left" evidence="1">
        <dbReference type="Rhea" id="RHEA:25426"/>
    </physiologicalReaction>
</comment>
<dbReference type="InterPro" id="IPR050408">
    <property type="entry name" value="HGPRT"/>
</dbReference>
<dbReference type="InterPro" id="IPR000836">
    <property type="entry name" value="PRTase_dom"/>
</dbReference>
<evidence type="ECO:0000313" key="5">
    <source>
        <dbReference type="Proteomes" id="UP000092952"/>
    </source>
</evidence>
<feature type="domain" description="Phosphoribosyltransferase" evidence="3">
    <location>
        <begin position="27"/>
        <end position="168"/>
    </location>
</feature>
<reference evidence="5" key="1">
    <citation type="submission" date="2016-03" db="EMBL/GenBank/DDBJ databases">
        <title>Complete genome sequence of Solimmundus cernigliae, representing a novel lineage of polycyclic aromatic hydrocarbon degraders within the Gammaproteobacteria.</title>
        <authorList>
            <person name="Singleton D.R."/>
            <person name="Dickey A.N."/>
            <person name="Scholl E.H."/>
            <person name="Wright F.A."/>
            <person name="Aitken M.D."/>
        </authorList>
    </citation>
    <scope>NUCLEOTIDE SEQUENCE [LARGE SCALE GENOMIC DNA]</scope>
    <source>
        <strain evidence="5">TR3.2</strain>
    </source>
</reference>
<dbReference type="Proteomes" id="UP000092952">
    <property type="component" value="Chromosome"/>
</dbReference>
<dbReference type="RefSeq" id="WP_068802941.1">
    <property type="nucleotide sequence ID" value="NZ_CP014671.1"/>
</dbReference>
<dbReference type="KEGG" id="gbi:PG2T_04060"/>
<dbReference type="GO" id="GO:0032264">
    <property type="term" value="P:IMP salvage"/>
    <property type="evidence" value="ECO:0007669"/>
    <property type="project" value="TreeGrafter"/>
</dbReference>
<dbReference type="FunCoup" id="A0A1B1YRN4">
    <property type="interactions" value="462"/>
</dbReference>
<dbReference type="EMBL" id="CP014671">
    <property type="protein sequence ID" value="ANX03445.1"/>
    <property type="molecule type" value="Genomic_DNA"/>
</dbReference>
<keyword evidence="4" id="KW-0808">Transferase</keyword>
<keyword evidence="4" id="KW-0328">Glycosyltransferase</keyword>
<evidence type="ECO:0000313" key="4">
    <source>
        <dbReference type="EMBL" id="ANX03445.1"/>
    </source>
</evidence>
<dbReference type="AlphaFoldDB" id="A0A1B1YRN4"/>
<dbReference type="GO" id="GO:0005829">
    <property type="term" value="C:cytosol"/>
    <property type="evidence" value="ECO:0007669"/>
    <property type="project" value="TreeGrafter"/>
</dbReference>
<dbReference type="Pfam" id="PF00156">
    <property type="entry name" value="Pribosyltran"/>
    <property type="match status" value="1"/>
</dbReference>
<dbReference type="PANTHER" id="PTHR43340">
    <property type="entry name" value="HYPOXANTHINE-GUANINE PHOSPHORIBOSYLTRANSFERASE"/>
    <property type="match status" value="1"/>
</dbReference>
<dbReference type="GO" id="GO:0004422">
    <property type="term" value="F:hypoxanthine phosphoribosyltransferase activity"/>
    <property type="evidence" value="ECO:0007669"/>
    <property type="project" value="TreeGrafter"/>
</dbReference>
<name>A0A1B1YRN4_9GAMM</name>
<gene>
    <name evidence="4" type="ORF">PG2T_04060</name>
</gene>
<dbReference type="GO" id="GO:0046100">
    <property type="term" value="P:hypoxanthine metabolic process"/>
    <property type="evidence" value="ECO:0007669"/>
    <property type="project" value="TreeGrafter"/>
</dbReference>
<keyword evidence="5" id="KW-1185">Reference proteome</keyword>
<dbReference type="PANTHER" id="PTHR43340:SF1">
    <property type="entry name" value="HYPOXANTHINE PHOSPHORIBOSYLTRANSFERASE"/>
    <property type="match status" value="1"/>
</dbReference>
<dbReference type="GO" id="GO:0000287">
    <property type="term" value="F:magnesium ion binding"/>
    <property type="evidence" value="ECO:0007669"/>
    <property type="project" value="TreeGrafter"/>
</dbReference>
<dbReference type="InParanoid" id="A0A1B1YRN4"/>
<proteinExistence type="predicted"/>
<comment type="catalytic activity">
    <reaction evidence="2">
        <text>IMP + diphosphate = hypoxanthine + 5-phospho-alpha-D-ribose 1-diphosphate</text>
        <dbReference type="Rhea" id="RHEA:17973"/>
        <dbReference type="ChEBI" id="CHEBI:17368"/>
        <dbReference type="ChEBI" id="CHEBI:33019"/>
        <dbReference type="ChEBI" id="CHEBI:58017"/>
        <dbReference type="ChEBI" id="CHEBI:58053"/>
        <dbReference type="EC" id="2.4.2.8"/>
    </reaction>
    <physiologicalReaction direction="right-to-left" evidence="2">
        <dbReference type="Rhea" id="RHEA:17975"/>
    </physiologicalReaction>
</comment>
<protein>
    <submittedName>
        <fullName evidence="4">Hypoxanthine-guanine phosphoribosyltransferase</fullName>
    </submittedName>
</protein>
<dbReference type="STRING" id="1810504.PG2T_04060"/>
<dbReference type="GO" id="GO:0032263">
    <property type="term" value="P:GMP salvage"/>
    <property type="evidence" value="ECO:0007669"/>
    <property type="project" value="TreeGrafter"/>
</dbReference>
<dbReference type="SUPFAM" id="SSF53271">
    <property type="entry name" value="PRTase-like"/>
    <property type="match status" value="1"/>
</dbReference>
<dbReference type="GO" id="GO:0006178">
    <property type="term" value="P:guanine salvage"/>
    <property type="evidence" value="ECO:0007669"/>
    <property type="project" value="TreeGrafter"/>
</dbReference>
<sequence>MSDALAAEAWAVYRAAECLYDETTVRGAVDRLAGEVTAALAGHNPLLLCPMTGGVVLAGHLLPQLDFPLEFDYIHATRYAGALRGGELTWKVTPTAELAGRHVLIVDDVLDRGITLAALVDFCRREGAASVHSLVLVDKRCRREAAIEADFVGLSTPDRYLFGWGMDYKGYLRNVPGIYAVAEAP</sequence>
<dbReference type="Gene3D" id="3.40.50.2020">
    <property type="match status" value="1"/>
</dbReference>
<dbReference type="CDD" id="cd06223">
    <property type="entry name" value="PRTases_typeI"/>
    <property type="match status" value="1"/>
</dbReference>
<evidence type="ECO:0000256" key="1">
    <source>
        <dbReference type="ARBA" id="ARBA00048811"/>
    </source>
</evidence>
<accession>A0A1B1YRN4</accession>